<dbReference type="Proteomes" id="UP001319930">
    <property type="component" value="Plasmid pNUITM-VK2"/>
</dbReference>
<accession>A0AB33IT63</accession>
<protein>
    <submittedName>
        <fullName evidence="1">Uncharacterized protein</fullName>
    </submittedName>
</protein>
<evidence type="ECO:0000313" key="1">
    <source>
        <dbReference type="EMBL" id="BDB30970.1"/>
    </source>
</evidence>
<sequence length="70" mass="8012">MTMETFDIHEVEENRAKLRAGRGIVRIESSMTDEHIGKLIRLKLEQACGADITVTYDLITDEMQRAAQDF</sequence>
<gene>
    <name evidence="1" type="ORF">NUITMVK2_0840</name>
</gene>
<keyword evidence="1" id="KW-0614">Plasmid</keyword>
<geneLocation type="plasmid" evidence="1 2">
    <name>pNUITM-VK2</name>
</geneLocation>
<dbReference type="EMBL" id="AP025164">
    <property type="protein sequence ID" value="BDB30970.1"/>
    <property type="molecule type" value="Genomic_DNA"/>
</dbReference>
<proteinExistence type="predicted"/>
<reference evidence="1 2" key="1">
    <citation type="submission" date="2021-09" db="EMBL/GenBank/DDBJ databases">
        <title>Whole genome sequencing of antimicrobial-resistant bacteria isolated from aquatic animals, plants, and environment in Asia.</title>
        <authorList>
            <person name="Hirabayashi A."/>
            <person name="Suzuki M."/>
        </authorList>
    </citation>
    <scope>NUCLEOTIDE SEQUENCE [LARGE SCALE GENOMIC DNA]</scope>
    <source>
        <strain evidence="1 2">NUITM-VK2</strain>
        <plasmid evidence="1 2">pNUITM-VK2</plasmid>
    </source>
</reference>
<name>A0AB33IT63_KLEPN</name>
<evidence type="ECO:0000313" key="2">
    <source>
        <dbReference type="Proteomes" id="UP001319930"/>
    </source>
</evidence>
<organism evidence="1 2">
    <name type="scientific">Klebsiella pneumoniae</name>
    <dbReference type="NCBI Taxonomy" id="573"/>
    <lineage>
        <taxon>Bacteria</taxon>
        <taxon>Pseudomonadati</taxon>
        <taxon>Pseudomonadota</taxon>
        <taxon>Gammaproteobacteria</taxon>
        <taxon>Enterobacterales</taxon>
        <taxon>Enterobacteriaceae</taxon>
        <taxon>Klebsiella/Raoultella group</taxon>
        <taxon>Klebsiella</taxon>
        <taxon>Klebsiella pneumoniae complex</taxon>
    </lineage>
</organism>
<dbReference type="AlphaFoldDB" id="A0AB33IT63"/>